<accession>A0ABU4KT17</accession>
<gene>
    <name evidence="1" type="ORF">NJD11_14605</name>
</gene>
<comment type="caution">
    <text evidence="1">The sequence shown here is derived from an EMBL/GenBank/DDBJ whole genome shotgun (WGS) entry which is preliminary data.</text>
</comment>
<dbReference type="EMBL" id="JAMYEC010000011">
    <property type="protein sequence ID" value="MDX2336168.1"/>
    <property type="molecule type" value="Genomic_DNA"/>
</dbReference>
<protein>
    <submittedName>
        <fullName evidence="1">Glycosyl transferase family 1</fullName>
    </submittedName>
</protein>
<sequence>MAPDLSDPAVARRLTMLKAGGAKVTVSGFLRGNASPPPADWKAESLGRTQDAALGQRALMVAWRLLNPVALRRRVRSQDAVLARNLEMLVLAWCGLLLAGSDARLCYEVLDIHRVMLGDGLKSRLLRRVEAALLKRVDLLVISSKAFDRAYFQRLQPLPAPRLLLENKVLSLDDAPASTPPPPPPQSEGPPWRIGWFGMLRCRRSLELLGRLAASRPGLVQVDLRGRPSPAVFGDDFSAAVAQWPGLTYHGPYKASDLPSAYGAVHLVWAIDFYEAGQNSDWLLPNRLYEGAAHGRPLLALRGVETGRWLEERGAGILMDDVESELETTLDKMSMERYRLSRDAVDGLAPADLFATRRDCRELVKALTELPE</sequence>
<organism evidence="1 2">
    <name type="scientific">Brevundimonas vesicularis</name>
    <name type="common">Pseudomonas vesicularis</name>
    <dbReference type="NCBI Taxonomy" id="41276"/>
    <lineage>
        <taxon>Bacteria</taxon>
        <taxon>Pseudomonadati</taxon>
        <taxon>Pseudomonadota</taxon>
        <taxon>Alphaproteobacteria</taxon>
        <taxon>Caulobacterales</taxon>
        <taxon>Caulobacteraceae</taxon>
        <taxon>Brevundimonas</taxon>
    </lineage>
</organism>
<evidence type="ECO:0000313" key="1">
    <source>
        <dbReference type="EMBL" id="MDX2336168.1"/>
    </source>
</evidence>
<keyword evidence="2" id="KW-1185">Reference proteome</keyword>
<name>A0ABU4KT17_BREVE</name>
<dbReference type="RefSeq" id="WP_066629693.1">
    <property type="nucleotide sequence ID" value="NZ_DALYTD010000022.1"/>
</dbReference>
<reference evidence="1 2" key="1">
    <citation type="journal article" date="2023" name="FEMS Microbes">
        <title>Whole genomes of deep-sea sponge-associated bacteria exhibit high novel natural product potential.</title>
        <authorList>
            <person name="Hesketh-Best P.J."/>
            <person name="January G.G."/>
            <person name="Koch M.J."/>
            <person name="Warburton P.J."/>
            <person name="Howell K.L."/>
            <person name="Upton M."/>
        </authorList>
    </citation>
    <scope>NUCLEOTIDE SEQUENCE [LARGE SCALE GENOMIC DNA]</scope>
    <source>
        <strain evidence="1 2">PC206-O</strain>
    </source>
</reference>
<proteinExistence type="predicted"/>
<evidence type="ECO:0000313" key="2">
    <source>
        <dbReference type="Proteomes" id="UP001272940"/>
    </source>
</evidence>
<dbReference type="SUPFAM" id="SSF53756">
    <property type="entry name" value="UDP-Glycosyltransferase/glycogen phosphorylase"/>
    <property type="match status" value="1"/>
</dbReference>
<dbReference type="GO" id="GO:0016740">
    <property type="term" value="F:transferase activity"/>
    <property type="evidence" value="ECO:0007669"/>
    <property type="project" value="UniProtKB-KW"/>
</dbReference>
<keyword evidence="1" id="KW-0808">Transferase</keyword>
<dbReference type="Proteomes" id="UP001272940">
    <property type="component" value="Unassembled WGS sequence"/>
</dbReference>
<dbReference type="Gene3D" id="3.40.50.2000">
    <property type="entry name" value="Glycogen Phosphorylase B"/>
    <property type="match status" value="1"/>
</dbReference>